<dbReference type="EMBL" id="JASJEV010000005">
    <property type="protein sequence ID" value="MDJ1158594.1"/>
    <property type="molecule type" value="Genomic_DNA"/>
</dbReference>
<dbReference type="RefSeq" id="WP_283740577.1">
    <property type="nucleotide sequence ID" value="NZ_JASJEV010000005.1"/>
</dbReference>
<dbReference type="Proteomes" id="UP001321492">
    <property type="component" value="Unassembled WGS sequence"/>
</dbReference>
<evidence type="ECO:0000313" key="1">
    <source>
        <dbReference type="EMBL" id="MDJ1158594.1"/>
    </source>
</evidence>
<protein>
    <submittedName>
        <fullName evidence="1">Uncharacterized protein</fullName>
    </submittedName>
</protein>
<gene>
    <name evidence="1" type="ORF">QNA08_10140</name>
</gene>
<comment type="caution">
    <text evidence="1">The sequence shown here is derived from an EMBL/GenBank/DDBJ whole genome shotgun (WGS) entry which is preliminary data.</text>
</comment>
<sequence length="40" mass="4930">MIFLTIFRAVQRFLVATQEVILEARALRREMRRRYPFVEC</sequence>
<accession>A0ABT7AGV1</accession>
<organism evidence="1 2">
    <name type="scientific">Chelatococcus albus</name>
    <dbReference type="NCBI Taxonomy" id="3047466"/>
    <lineage>
        <taxon>Bacteria</taxon>
        <taxon>Pseudomonadati</taxon>
        <taxon>Pseudomonadota</taxon>
        <taxon>Alphaproteobacteria</taxon>
        <taxon>Hyphomicrobiales</taxon>
        <taxon>Chelatococcaceae</taxon>
        <taxon>Chelatococcus</taxon>
    </lineage>
</organism>
<proteinExistence type="predicted"/>
<reference evidence="1 2" key="1">
    <citation type="submission" date="2023-05" db="EMBL/GenBank/DDBJ databases">
        <title>Chelatococcus sp. nov., a moderately thermophilic bacterium isolated from hot spring microbial mat.</title>
        <authorList>
            <person name="Hu C.-J."/>
            <person name="Li W.-J."/>
        </authorList>
    </citation>
    <scope>NUCLEOTIDE SEQUENCE [LARGE SCALE GENOMIC DNA]</scope>
    <source>
        <strain evidence="1 2">SYSU G07232</strain>
    </source>
</reference>
<evidence type="ECO:0000313" key="2">
    <source>
        <dbReference type="Proteomes" id="UP001321492"/>
    </source>
</evidence>
<keyword evidence="2" id="KW-1185">Reference proteome</keyword>
<name>A0ABT7AGV1_9HYPH</name>